<accession>S5T6A5</accession>
<evidence type="ECO:0000313" key="3">
    <source>
        <dbReference type="Proteomes" id="UP000149126"/>
    </source>
</evidence>
<proteinExistence type="predicted"/>
<reference evidence="2 3" key="1">
    <citation type="journal article" date="2014" name="Environ. Microbiol.">
        <title>Comparative metagenomics: natural populations of induced prophages demonstrate highly unique, lower diversity viral sequences.</title>
        <authorList>
            <person name="McDaniel L.D."/>
            <person name="Rosario K."/>
            <person name="Breitbart M."/>
            <person name="Paul J.H."/>
        </authorList>
    </citation>
    <scope>NUCLEOTIDE SEQUENCE [LARGE SCALE GENOMIC DNA]</scope>
</reference>
<dbReference type="Proteomes" id="UP000149126">
    <property type="component" value="Segment"/>
</dbReference>
<sequence length="403" mass="45087">MPIGSRPSGRKPNKKRKRDDNDNQPRGLIADFATGNQFNAVKRVVKASSRVKNTKKKDPKVPRKFRKAVKEVLESDKFYGKHMNIQSGPMIVATTPAISENNQSITMISDAMGPNGYFGYFFTPHELVKTANELFYGVAHTTPIIPVVPPSQDAATNMGEFDITVKNSYVKFRYKNNSQRTFKIDLYNCAPKQYGNANTTTYTKTTGSATSDNYIGTPITQWINGTTDQKDNGIMNGEYDASFVIAHPSDSKSFRRLFGYEQTTIILGPGQTENYTVQGPSNYKFSYSKHWRNGKFVDLDPSCRAIMQVVRVEHLSYDDRASHGIPEYNIVEANGEVEVECIKYFNIEMPDQTGATGYDPVRGLNKRRSVMMKFNDLPVPGAGPRQPVTSHPQAPDAETQVDS</sequence>
<keyword evidence="3" id="KW-1185">Reference proteome</keyword>
<dbReference type="KEGG" id="vg:22276080"/>
<feature type="region of interest" description="Disordered" evidence="1">
    <location>
        <begin position="377"/>
        <end position="403"/>
    </location>
</feature>
<protein>
    <recommendedName>
        <fullName evidence="4">Capsid protein</fullName>
    </recommendedName>
</protein>
<organism evidence="2 3">
    <name type="scientific">Circoviridae 18 LDMD-2013</name>
    <dbReference type="NCBI Taxonomy" id="1379722"/>
    <lineage>
        <taxon>Viruses</taxon>
        <taxon>Monodnaviria</taxon>
        <taxon>Shotokuvirae</taxon>
        <taxon>Cressdnaviricota</taxon>
        <taxon>Arfiviricetes</taxon>
        <taxon>Saturnivirales</taxon>
        <taxon>Kanorauviridae</taxon>
        <taxon>Ninurtavirus</taxon>
        <taxon>Ninurtavirus oceanis</taxon>
        <taxon>Circoviridae LDMD-2013b</taxon>
    </lineage>
</organism>
<name>S5T6A5_9VIRU</name>
<dbReference type="GeneID" id="22276080"/>
<feature type="region of interest" description="Disordered" evidence="1">
    <location>
        <begin position="1"/>
        <end position="29"/>
    </location>
</feature>
<evidence type="ECO:0000313" key="2">
    <source>
        <dbReference type="EMBL" id="AGS36234.1"/>
    </source>
</evidence>
<evidence type="ECO:0000256" key="1">
    <source>
        <dbReference type="SAM" id="MobiDB-lite"/>
    </source>
</evidence>
<dbReference type="RefSeq" id="YP_009109684.1">
    <property type="nucleotide sequence ID" value="NC_025722.1"/>
</dbReference>
<feature type="compositionally biased region" description="Basic residues" evidence="1">
    <location>
        <begin position="8"/>
        <end position="17"/>
    </location>
</feature>
<dbReference type="EMBL" id="KF133825">
    <property type="protein sequence ID" value="AGS36234.1"/>
    <property type="molecule type" value="Genomic_DNA"/>
</dbReference>
<evidence type="ECO:0008006" key="4">
    <source>
        <dbReference type="Google" id="ProtNLM"/>
    </source>
</evidence>